<dbReference type="EMBL" id="DRZM01000041">
    <property type="protein sequence ID" value="HHP04366.1"/>
    <property type="molecule type" value="Genomic_DNA"/>
</dbReference>
<name>A0A7J3X5B8_THEPE</name>
<organism evidence="1">
    <name type="scientific">Thermofilum pendens</name>
    <dbReference type="NCBI Taxonomy" id="2269"/>
    <lineage>
        <taxon>Archaea</taxon>
        <taxon>Thermoproteota</taxon>
        <taxon>Thermoprotei</taxon>
        <taxon>Thermofilales</taxon>
        <taxon>Thermofilaceae</taxon>
        <taxon>Thermofilum</taxon>
    </lineage>
</organism>
<dbReference type="Pfam" id="PF09958">
    <property type="entry name" value="DUF2192"/>
    <property type="match status" value="1"/>
</dbReference>
<evidence type="ECO:0000313" key="1">
    <source>
        <dbReference type="EMBL" id="HHP04366.1"/>
    </source>
</evidence>
<sequence>MLTPVCRACGCRLLSARERRVEALVDFLGELLGGGATTRRGALKLLVEVYARHCLEPLVGVSTRGAFERELALAHALAERGLGLGEELEELAEVFWVERKCEKALDALLAGADPAEALESSGAVLSESWVRALLGYARALHHLGYVSDEELASILKAVERTGVGAHALRFTRKLVAAHKLAQQIASGQLTSRGRKERSERVLALLYGGGSEDKPPDALVWQVAVNVYGVSERAVLRLLKVKKNQLEKIAVSSASWWYRGVASLSEIEKALSQLDKPWLRAYRDAVKQLSGLTPAASPIALALLEQAALESLDPEGFLEKLSRVLGSEGSLVERLLAWDASGWSASLLPLPGYAFEVRLLRGHEMVIVGRVHAWEVLEAGVRGLCEKLRARMEVAVSEARLEGRASPKWLRLVSMLLALRILSTACELSPTLGRHPIVLAVERAEVGGVKLSAELMVERWKKYLVLRVSGREVARLRVGDPGKTEAKAARVIKNLPRDVSPEVRVKLRELAERLIARRGGAGNQPQQPA</sequence>
<proteinExistence type="predicted"/>
<dbReference type="AlphaFoldDB" id="A0A7J3X5B8"/>
<dbReference type="InterPro" id="IPR018693">
    <property type="entry name" value="DUF2192"/>
</dbReference>
<accession>A0A7J3X5B8</accession>
<gene>
    <name evidence="1" type="ORF">ENM88_01275</name>
</gene>
<reference evidence="1" key="1">
    <citation type="journal article" date="2020" name="mSystems">
        <title>Genome- and Community-Level Interaction Insights into Carbon Utilization and Element Cycling Functions of Hydrothermarchaeota in Hydrothermal Sediment.</title>
        <authorList>
            <person name="Zhou Z."/>
            <person name="Liu Y."/>
            <person name="Xu W."/>
            <person name="Pan J."/>
            <person name="Luo Z.H."/>
            <person name="Li M."/>
        </authorList>
    </citation>
    <scope>NUCLEOTIDE SEQUENCE [LARGE SCALE GENOMIC DNA]</scope>
    <source>
        <strain evidence="1">SpSt-1125</strain>
    </source>
</reference>
<comment type="caution">
    <text evidence="1">The sequence shown here is derived from an EMBL/GenBank/DDBJ whole genome shotgun (WGS) entry which is preliminary data.</text>
</comment>
<protein>
    <submittedName>
        <fullName evidence="1">DUF2192 domain-containing protein</fullName>
    </submittedName>
</protein>